<name>A0A392PGV8_9FABA</name>
<dbReference type="Proteomes" id="UP000265520">
    <property type="component" value="Unassembled WGS sequence"/>
</dbReference>
<accession>A0A392PGV8</accession>
<dbReference type="EMBL" id="LXQA010079718">
    <property type="protein sequence ID" value="MCI11321.1"/>
    <property type="molecule type" value="Genomic_DNA"/>
</dbReference>
<evidence type="ECO:0000313" key="1">
    <source>
        <dbReference type="EMBL" id="MCI11321.1"/>
    </source>
</evidence>
<protein>
    <submittedName>
        <fullName evidence="1">Uncharacterized protein</fullName>
    </submittedName>
</protein>
<evidence type="ECO:0000313" key="2">
    <source>
        <dbReference type="Proteomes" id="UP000265520"/>
    </source>
</evidence>
<feature type="non-terminal residue" evidence="1">
    <location>
        <position position="86"/>
    </location>
</feature>
<reference evidence="1 2" key="1">
    <citation type="journal article" date="2018" name="Front. Plant Sci.">
        <title>Red Clover (Trifolium pratense) and Zigzag Clover (T. medium) - A Picture of Genomic Similarities and Differences.</title>
        <authorList>
            <person name="Dluhosova J."/>
            <person name="Istvanek J."/>
            <person name="Nedelnik J."/>
            <person name="Repkova J."/>
        </authorList>
    </citation>
    <scope>NUCLEOTIDE SEQUENCE [LARGE SCALE GENOMIC DNA]</scope>
    <source>
        <strain evidence="2">cv. 10/8</strain>
        <tissue evidence="1">Leaf</tissue>
    </source>
</reference>
<comment type="caution">
    <text evidence="1">The sequence shown here is derived from an EMBL/GenBank/DDBJ whole genome shotgun (WGS) entry which is preliminary data.</text>
</comment>
<sequence>MVFLFMLGRKVLGTVYDVWVVEERCGCMEEGQWEVDEGYRSPRSVSDNKRWEGDDGELFEDGCSDSDKSQSYKVLLALEGEALAVA</sequence>
<proteinExistence type="predicted"/>
<keyword evidence="2" id="KW-1185">Reference proteome</keyword>
<dbReference type="AlphaFoldDB" id="A0A392PGV8"/>
<organism evidence="1 2">
    <name type="scientific">Trifolium medium</name>
    <dbReference type="NCBI Taxonomy" id="97028"/>
    <lineage>
        <taxon>Eukaryota</taxon>
        <taxon>Viridiplantae</taxon>
        <taxon>Streptophyta</taxon>
        <taxon>Embryophyta</taxon>
        <taxon>Tracheophyta</taxon>
        <taxon>Spermatophyta</taxon>
        <taxon>Magnoliopsida</taxon>
        <taxon>eudicotyledons</taxon>
        <taxon>Gunneridae</taxon>
        <taxon>Pentapetalae</taxon>
        <taxon>rosids</taxon>
        <taxon>fabids</taxon>
        <taxon>Fabales</taxon>
        <taxon>Fabaceae</taxon>
        <taxon>Papilionoideae</taxon>
        <taxon>50 kb inversion clade</taxon>
        <taxon>NPAAA clade</taxon>
        <taxon>Hologalegina</taxon>
        <taxon>IRL clade</taxon>
        <taxon>Trifolieae</taxon>
        <taxon>Trifolium</taxon>
    </lineage>
</organism>